<dbReference type="InterPro" id="IPR017896">
    <property type="entry name" value="4Fe4S_Fe-S-bd"/>
</dbReference>
<dbReference type="SUPFAM" id="SSF54862">
    <property type="entry name" value="4Fe-4S ferredoxins"/>
    <property type="match status" value="1"/>
</dbReference>
<evidence type="ECO:0000256" key="1">
    <source>
        <dbReference type="ARBA" id="ARBA00022723"/>
    </source>
</evidence>
<dbReference type="KEGG" id="tsin:OXH18_14715"/>
<proteinExistence type="predicted"/>
<organism evidence="6 7">
    <name type="scientific">Thermocoleostomius sinensis A174</name>
    <dbReference type="NCBI Taxonomy" id="2016057"/>
    <lineage>
        <taxon>Bacteria</taxon>
        <taxon>Bacillati</taxon>
        <taxon>Cyanobacteriota</taxon>
        <taxon>Cyanophyceae</taxon>
        <taxon>Oculatellales</taxon>
        <taxon>Oculatellaceae</taxon>
        <taxon>Thermocoleostomius</taxon>
    </lineage>
</organism>
<dbReference type="Proteomes" id="UP001163152">
    <property type="component" value="Chromosome"/>
</dbReference>
<evidence type="ECO:0000256" key="2">
    <source>
        <dbReference type="ARBA" id="ARBA00023004"/>
    </source>
</evidence>
<reference evidence="6" key="1">
    <citation type="submission" date="2022-12" db="EMBL/GenBank/DDBJ databases">
        <title>Polyphasic identification of a Novel Hot-Spring Cyanobacterium Ocullathermofonsia sinensis gen nov. sp. nov. and Genomic Insights on its Adaptations to the Thermal Habitat.</title>
        <authorList>
            <person name="Daroch M."/>
            <person name="Tang J."/>
            <person name="Jiang Y."/>
        </authorList>
    </citation>
    <scope>NUCLEOTIDE SEQUENCE</scope>
    <source>
        <strain evidence="6">PKUAC-SCTA174</strain>
    </source>
</reference>
<protein>
    <submittedName>
        <fullName evidence="6">Transcriptional regulator</fullName>
    </submittedName>
</protein>
<dbReference type="PROSITE" id="PS50943">
    <property type="entry name" value="HTH_CROC1"/>
    <property type="match status" value="1"/>
</dbReference>
<dbReference type="RefSeq" id="WP_268607851.1">
    <property type="nucleotide sequence ID" value="NZ_CP113797.1"/>
</dbReference>
<keyword evidence="2" id="KW-0408">Iron</keyword>
<dbReference type="InterPro" id="IPR017900">
    <property type="entry name" value="4Fe4S_Fe_S_CS"/>
</dbReference>
<keyword evidence="1" id="KW-0479">Metal-binding</keyword>
<evidence type="ECO:0000256" key="3">
    <source>
        <dbReference type="ARBA" id="ARBA00023014"/>
    </source>
</evidence>
<dbReference type="PROSITE" id="PS00198">
    <property type="entry name" value="4FE4S_FER_1"/>
    <property type="match status" value="1"/>
</dbReference>
<name>A0A9E8Z8H2_9CYAN</name>
<dbReference type="EMBL" id="CP113797">
    <property type="protein sequence ID" value="WAL58435.1"/>
    <property type="molecule type" value="Genomic_DNA"/>
</dbReference>
<accession>A0A9E8Z8H2</accession>
<feature type="domain" description="HTH cro/C1-type" evidence="4">
    <location>
        <begin position="485"/>
        <end position="537"/>
    </location>
</feature>
<feature type="domain" description="4Fe-4S ferredoxin-type" evidence="5">
    <location>
        <begin position="1"/>
        <end position="29"/>
    </location>
</feature>
<evidence type="ECO:0000259" key="4">
    <source>
        <dbReference type="PROSITE" id="PS50943"/>
    </source>
</evidence>
<dbReference type="GO" id="GO:0003677">
    <property type="term" value="F:DNA binding"/>
    <property type="evidence" value="ECO:0007669"/>
    <property type="project" value="InterPro"/>
</dbReference>
<dbReference type="InterPro" id="IPR010982">
    <property type="entry name" value="Lambda_DNA-bd_dom_sf"/>
</dbReference>
<dbReference type="SUPFAM" id="SSF47413">
    <property type="entry name" value="lambda repressor-like DNA-binding domains"/>
    <property type="match status" value="1"/>
</dbReference>
<keyword evidence="3" id="KW-0411">Iron-sulfur</keyword>
<gene>
    <name evidence="6" type="ORF">OXH18_14715</name>
</gene>
<dbReference type="CDD" id="cd00093">
    <property type="entry name" value="HTH_XRE"/>
    <property type="match status" value="1"/>
</dbReference>
<keyword evidence="7" id="KW-1185">Reference proteome</keyword>
<dbReference type="PROSITE" id="PS51379">
    <property type="entry name" value="4FE4S_FER_2"/>
    <property type="match status" value="1"/>
</dbReference>
<evidence type="ECO:0000313" key="7">
    <source>
        <dbReference type="Proteomes" id="UP001163152"/>
    </source>
</evidence>
<dbReference type="AlphaFoldDB" id="A0A9E8Z8H2"/>
<dbReference type="Gene3D" id="1.10.260.40">
    <property type="entry name" value="lambda repressor-like DNA-binding domains"/>
    <property type="match status" value="1"/>
</dbReference>
<dbReference type="InterPro" id="IPR001387">
    <property type="entry name" value="Cro/C1-type_HTH"/>
</dbReference>
<dbReference type="GO" id="GO:0046872">
    <property type="term" value="F:metal ion binding"/>
    <property type="evidence" value="ECO:0007669"/>
    <property type="project" value="UniProtKB-KW"/>
</dbReference>
<dbReference type="GO" id="GO:0051536">
    <property type="term" value="F:iron-sulfur cluster binding"/>
    <property type="evidence" value="ECO:0007669"/>
    <property type="project" value="UniProtKB-KW"/>
</dbReference>
<evidence type="ECO:0000313" key="6">
    <source>
        <dbReference type="EMBL" id="WAL58435.1"/>
    </source>
</evidence>
<evidence type="ECO:0000259" key="5">
    <source>
        <dbReference type="PROSITE" id="PS51379"/>
    </source>
</evidence>
<dbReference type="Gene3D" id="3.30.70.20">
    <property type="match status" value="1"/>
</dbReference>
<sequence length="538" mass="61401">MPYAITNRCIQCDTCLPLCPTGAIAVMDDREFWINPTLCNNCDGYYSQPQCALVCPVDSPIPFQAKKGRCKVNEQIATSPDLFANGKTNVFASAIVVWELCNILAQRRSLPWQVDAKGQLYYQRQVNQGRGLVTFHVTDALDSPHPPLLRATDALATIDTFDIRAACLHLIYAAYASSLERPWEQEFVINDRQIEEYLGLDKRKDLSKTAKLALIKTLVQQPCNLTVSLDWNQQGKVKGFSSDATHLWHLLNIQHHFQPDQRGYKHLTGLTFRLKAGIWASYFLNRTGYKTHTAFYQYGTLPKSLLTTVMSIWQQHEGAARILLWLLFKTKMGHEQRLTIPTLMRIAYGEPKLTQVSSQVEGRKRLLRTFESDLEVLNEYGIKPVFDPVTYPTEIQPLWAKLAELPDDAEAALEFWTKDGSSDCRLTDAAPRGKWNRVINARLLHFQLPNDWQKPISKKPKTKHHRQSHQQVPFASHSTLSGQQILAARQKLQLSQRALALRIGKSQSWVRDVERGRFRPASQDQALLRQVLMIETLD</sequence>